<dbReference type="SUPFAM" id="SSF53098">
    <property type="entry name" value="Ribonuclease H-like"/>
    <property type="match status" value="1"/>
</dbReference>
<dbReference type="Gene3D" id="3.30.420.10">
    <property type="entry name" value="Ribonuclease H-like superfamily/Ribonuclease H"/>
    <property type="match status" value="1"/>
</dbReference>
<dbReference type="PANTHER" id="PTHR35046:SF26">
    <property type="entry name" value="RNA-DIRECTED DNA POLYMERASE"/>
    <property type="match status" value="1"/>
</dbReference>
<dbReference type="Proteomes" id="UP001374535">
    <property type="component" value="Chromosome 4"/>
</dbReference>
<gene>
    <name evidence="1" type="ORF">V8G54_011700</name>
</gene>
<dbReference type="InterPro" id="IPR036397">
    <property type="entry name" value="RNaseH_sf"/>
</dbReference>
<reference evidence="1 2" key="1">
    <citation type="journal article" date="2023" name="Life. Sci Alliance">
        <title>Evolutionary insights into 3D genome organization and epigenetic landscape of Vigna mungo.</title>
        <authorList>
            <person name="Junaid A."/>
            <person name="Singh B."/>
            <person name="Bhatia S."/>
        </authorList>
    </citation>
    <scope>NUCLEOTIDE SEQUENCE [LARGE SCALE GENOMIC DNA]</scope>
    <source>
        <strain evidence="1">Urdbean</strain>
    </source>
</reference>
<evidence type="ECO:0000313" key="1">
    <source>
        <dbReference type="EMBL" id="WVZ14134.1"/>
    </source>
</evidence>
<keyword evidence="2" id="KW-1185">Reference proteome</keyword>
<protein>
    <recommendedName>
        <fullName evidence="3">Integrase catalytic domain-containing protein</fullName>
    </recommendedName>
</protein>
<dbReference type="GO" id="GO:0003676">
    <property type="term" value="F:nucleic acid binding"/>
    <property type="evidence" value="ECO:0007669"/>
    <property type="project" value="InterPro"/>
</dbReference>
<dbReference type="AlphaFoldDB" id="A0AAQ3S3A7"/>
<proteinExistence type="predicted"/>
<dbReference type="EMBL" id="CP144697">
    <property type="protein sequence ID" value="WVZ14134.1"/>
    <property type="molecule type" value="Genomic_DNA"/>
</dbReference>
<name>A0AAQ3S3A7_VIGMU</name>
<evidence type="ECO:0000313" key="2">
    <source>
        <dbReference type="Proteomes" id="UP001374535"/>
    </source>
</evidence>
<dbReference type="PANTHER" id="PTHR35046">
    <property type="entry name" value="ZINC KNUCKLE (CCHC-TYPE) FAMILY PROTEIN"/>
    <property type="match status" value="1"/>
</dbReference>
<sequence length="261" mass="30319">MDNHFVIVIDQKSLKFLTDQRLLTEQQFKGDSKLIVYDFEIRFRPGKENQVVDAMSRRQYFMVVSLFQTDEWETWEAEVQLDPKLVSLIQELLLNPRAHEGYELKKGRLFYHGTLVLPKNFSRITGIIKELHESPLGGHNGGSLLGRDKQDIKDMPMQQNRDIGPCRSFTTTTHFYVGKDAILVVVDQLTKYAYFVALAHLFTAIQVAHLFIKEVVKLHGFPSTIVYDLDKFQTEVVNHCLETYLRCMTGSQPKKWPQWLP</sequence>
<dbReference type="InterPro" id="IPR012337">
    <property type="entry name" value="RNaseH-like_sf"/>
</dbReference>
<organism evidence="1 2">
    <name type="scientific">Vigna mungo</name>
    <name type="common">Black gram</name>
    <name type="synonym">Phaseolus mungo</name>
    <dbReference type="NCBI Taxonomy" id="3915"/>
    <lineage>
        <taxon>Eukaryota</taxon>
        <taxon>Viridiplantae</taxon>
        <taxon>Streptophyta</taxon>
        <taxon>Embryophyta</taxon>
        <taxon>Tracheophyta</taxon>
        <taxon>Spermatophyta</taxon>
        <taxon>Magnoliopsida</taxon>
        <taxon>eudicotyledons</taxon>
        <taxon>Gunneridae</taxon>
        <taxon>Pentapetalae</taxon>
        <taxon>rosids</taxon>
        <taxon>fabids</taxon>
        <taxon>Fabales</taxon>
        <taxon>Fabaceae</taxon>
        <taxon>Papilionoideae</taxon>
        <taxon>50 kb inversion clade</taxon>
        <taxon>NPAAA clade</taxon>
        <taxon>indigoferoid/millettioid clade</taxon>
        <taxon>Phaseoleae</taxon>
        <taxon>Vigna</taxon>
    </lineage>
</organism>
<accession>A0AAQ3S3A7</accession>
<evidence type="ECO:0008006" key="3">
    <source>
        <dbReference type="Google" id="ProtNLM"/>
    </source>
</evidence>